<gene>
    <name evidence="2" type="ORF">EXIGLDRAFT_232822</name>
</gene>
<reference evidence="2 3" key="1">
    <citation type="journal article" date="2016" name="Mol. Biol. Evol.">
        <title>Comparative Genomics of Early-Diverging Mushroom-Forming Fungi Provides Insights into the Origins of Lignocellulose Decay Capabilities.</title>
        <authorList>
            <person name="Nagy L.G."/>
            <person name="Riley R."/>
            <person name="Tritt A."/>
            <person name="Adam C."/>
            <person name="Daum C."/>
            <person name="Floudas D."/>
            <person name="Sun H."/>
            <person name="Yadav J.S."/>
            <person name="Pangilinan J."/>
            <person name="Larsson K.H."/>
            <person name="Matsuura K."/>
            <person name="Barry K."/>
            <person name="Labutti K."/>
            <person name="Kuo R."/>
            <person name="Ohm R.A."/>
            <person name="Bhattacharya S.S."/>
            <person name="Shirouzu T."/>
            <person name="Yoshinaga Y."/>
            <person name="Martin F.M."/>
            <person name="Grigoriev I.V."/>
            <person name="Hibbett D.S."/>
        </authorList>
    </citation>
    <scope>NUCLEOTIDE SEQUENCE [LARGE SCALE GENOMIC DNA]</scope>
    <source>
        <strain evidence="2 3">HHB12029</strain>
    </source>
</reference>
<proteinExistence type="predicted"/>
<dbReference type="EMBL" id="KV426169">
    <property type="protein sequence ID" value="KZV86016.1"/>
    <property type="molecule type" value="Genomic_DNA"/>
</dbReference>
<evidence type="ECO:0000313" key="3">
    <source>
        <dbReference type="Proteomes" id="UP000077266"/>
    </source>
</evidence>
<keyword evidence="3" id="KW-1185">Reference proteome</keyword>
<keyword evidence="1" id="KW-1133">Transmembrane helix</keyword>
<feature type="transmembrane region" description="Helical" evidence="1">
    <location>
        <begin position="91"/>
        <end position="108"/>
    </location>
</feature>
<keyword evidence="1" id="KW-0812">Transmembrane</keyword>
<keyword evidence="1" id="KW-0472">Membrane</keyword>
<evidence type="ECO:0000256" key="1">
    <source>
        <dbReference type="SAM" id="Phobius"/>
    </source>
</evidence>
<sequence length="139" mass="15684">MSRLHAPPSGCCPRRVCTTRAASLRSSFSVLRTFALFHPCPVVSCLTHHPLATMVKSVSLIFVIGFAFLFKLEKYSLRLVLVRRCLARPRFLSFYASTFRFVGAGLLYPSCPRTHPPALYGCTWCSRRHSYALCHLRCG</sequence>
<dbReference type="InParanoid" id="A0A165E3W0"/>
<evidence type="ECO:0000313" key="2">
    <source>
        <dbReference type="EMBL" id="KZV86016.1"/>
    </source>
</evidence>
<dbReference type="Proteomes" id="UP000077266">
    <property type="component" value="Unassembled WGS sequence"/>
</dbReference>
<feature type="transmembrane region" description="Helical" evidence="1">
    <location>
        <begin position="51"/>
        <end position="70"/>
    </location>
</feature>
<protein>
    <submittedName>
        <fullName evidence="2">Uncharacterized protein</fullName>
    </submittedName>
</protein>
<organism evidence="2 3">
    <name type="scientific">Exidia glandulosa HHB12029</name>
    <dbReference type="NCBI Taxonomy" id="1314781"/>
    <lineage>
        <taxon>Eukaryota</taxon>
        <taxon>Fungi</taxon>
        <taxon>Dikarya</taxon>
        <taxon>Basidiomycota</taxon>
        <taxon>Agaricomycotina</taxon>
        <taxon>Agaricomycetes</taxon>
        <taxon>Auriculariales</taxon>
        <taxon>Exidiaceae</taxon>
        <taxon>Exidia</taxon>
    </lineage>
</organism>
<name>A0A165E3W0_EXIGL</name>
<accession>A0A165E3W0</accession>
<dbReference type="AlphaFoldDB" id="A0A165E3W0"/>